<dbReference type="NCBIfam" id="TIGR01760">
    <property type="entry name" value="tape_meas_TP901"/>
    <property type="match status" value="1"/>
</dbReference>
<evidence type="ECO:0000313" key="5">
    <source>
        <dbReference type="Proteomes" id="UP001562178"/>
    </source>
</evidence>
<organism evidence="4 5">
    <name type="scientific">Comamonas sediminis</name>
    <dbReference type="NCBI Taxonomy" id="1783360"/>
    <lineage>
        <taxon>Bacteria</taxon>
        <taxon>Pseudomonadati</taxon>
        <taxon>Pseudomonadota</taxon>
        <taxon>Betaproteobacteria</taxon>
        <taxon>Burkholderiales</taxon>
        <taxon>Comamonadaceae</taxon>
        <taxon>Comamonas</taxon>
    </lineage>
</organism>
<keyword evidence="1" id="KW-1188">Viral release from host cell</keyword>
<dbReference type="Pfam" id="PF10145">
    <property type="entry name" value="PhageMin_Tail"/>
    <property type="match status" value="1"/>
</dbReference>
<dbReference type="PANTHER" id="PTHR37813">
    <property type="entry name" value="FELS-2 PROPHAGE PROTEIN"/>
    <property type="match status" value="1"/>
</dbReference>
<comment type="caution">
    <text evidence="4">The sequence shown here is derived from an EMBL/GenBank/DDBJ whole genome shotgun (WGS) entry which is preliminary data.</text>
</comment>
<reference evidence="4 5" key="1">
    <citation type="journal article" date="2016" name="Int. J. Syst. Evol. Microbiol.">
        <title>Description of Comamonas sediminis sp. nov., isolated from lagoon sediments.</title>
        <authorList>
            <person name="Subhash Y."/>
            <person name="Bang J.J."/>
            <person name="You T.H."/>
            <person name="Lee S.S."/>
        </authorList>
    </citation>
    <scope>NUCLEOTIDE SEQUENCE [LARGE SCALE GENOMIC DNA]</scope>
    <source>
        <strain evidence="4 5">JCM 31169</strain>
    </source>
</reference>
<evidence type="ECO:0000256" key="2">
    <source>
        <dbReference type="SAM" id="MobiDB-lite"/>
    </source>
</evidence>
<proteinExistence type="predicted"/>
<dbReference type="InterPro" id="IPR010090">
    <property type="entry name" value="Phage_tape_meas"/>
</dbReference>
<accession>A0ABV4B787</accession>
<evidence type="ECO:0000259" key="3">
    <source>
        <dbReference type="Pfam" id="PF10145"/>
    </source>
</evidence>
<feature type="compositionally biased region" description="Low complexity" evidence="2">
    <location>
        <begin position="849"/>
        <end position="858"/>
    </location>
</feature>
<evidence type="ECO:0000256" key="1">
    <source>
        <dbReference type="ARBA" id="ARBA00022612"/>
    </source>
</evidence>
<sequence>MAFKPINILINAKDNASAVFDGLSNKIKLVGASIAAYFGVQAFVGAVKGAADLQAAMSKVEAATGATAAEMKTMEGAIAKAISGTQFTAIEAAGALENLGKAGLSAADAIKALPAVIRLAAAGSTDLGASADYVTKVVMGMGLSFSDAARVADVLAKGANATNTSVDGLGQALSYTAPIARTLGVSLEGVVAIIGKLADAGIDASRAGTALNSIMSQFADPASKFRQELSAAGITTNDFEKALQQLAVAGPKGSKAINAVGLEAGPALRSLLNQGMAALSGLKKELQDSSGSAQSFADILKNNLNGSLAAMSQAWTSVTNTLTKPVLPVLQAGVEKLSETFRAWVADGTIGKMGDAIAKAFQAGIDWVTKFVASFDLDALTTKIQTWANEAGAAFEAIGNKANAAGAIMQTAYGVMSAGGNTVMSVLYLLGATAAGVLAKIQEGLALLLQGMAKISFGDVSKQFADFAKEVEISAGATGAAAEALADKASEAFDSATEAAKTAQNGFGRFSDAMAKGSEESKSLSEASKAAGRAVAEAAAKTEAAAASAAVKAKADAAQKSALADLQAQYKAAIDSGNWQRAVELQDQIRKAVAGVTDEFNKQGAPVESAAERVSRAFQELGVTSQAELKRMAEAAKASFEAIKNSGDTTLADKANAWKSYADKAIAANNGVASSSIQAEAGMHGFKVEVDAAGKATIRLMEQAAGATGGVGDAARDAAAGFVQMGEAAEKAAQQAAEAARKSSDLAAGYQGHDNMGHATRSAGGWTWMRIVDELKQRGLDEESARNAAKDFTDAQGNVQYYNNAGQNKWRGNTLSDALGNVVQDYFMNGKGKEDALAKARQDAQEKSPAVTAPAPKPTAAAPAAAAATVIVNITLENTRYTVPTTDRGRNDIEALLKQIGYAAQVSQ</sequence>
<name>A0ABV4B787_9BURK</name>
<dbReference type="EMBL" id="JBGBDC010000010">
    <property type="protein sequence ID" value="MEY2253415.1"/>
    <property type="molecule type" value="Genomic_DNA"/>
</dbReference>
<evidence type="ECO:0000313" key="4">
    <source>
        <dbReference type="EMBL" id="MEY2253415.1"/>
    </source>
</evidence>
<feature type="region of interest" description="Disordered" evidence="2">
    <location>
        <begin position="839"/>
        <end position="858"/>
    </location>
</feature>
<protein>
    <submittedName>
        <fullName evidence="4">Phage tail tape measure protein</fullName>
    </submittedName>
</protein>
<dbReference type="RefSeq" id="WP_369461002.1">
    <property type="nucleotide sequence ID" value="NZ_JBGBDC010000010.1"/>
</dbReference>
<feature type="domain" description="Phage tail tape measure protein" evidence="3">
    <location>
        <begin position="80"/>
        <end position="243"/>
    </location>
</feature>
<keyword evidence="5" id="KW-1185">Reference proteome</keyword>
<dbReference type="PANTHER" id="PTHR37813:SF1">
    <property type="entry name" value="FELS-2 PROPHAGE PROTEIN"/>
    <property type="match status" value="1"/>
</dbReference>
<dbReference type="Proteomes" id="UP001562178">
    <property type="component" value="Unassembled WGS sequence"/>
</dbReference>
<gene>
    <name evidence="4" type="ORF">AB7A72_20525</name>
</gene>